<evidence type="ECO:0000256" key="7">
    <source>
        <dbReference type="ARBA" id="ARBA00023242"/>
    </source>
</evidence>
<dbReference type="Proteomes" id="UP000076532">
    <property type="component" value="Unassembled WGS sequence"/>
</dbReference>
<dbReference type="GO" id="GO:0005730">
    <property type="term" value="C:nucleolus"/>
    <property type="evidence" value="ECO:0007669"/>
    <property type="project" value="UniProtKB-SubCell"/>
</dbReference>
<evidence type="ECO:0000256" key="6">
    <source>
        <dbReference type="ARBA" id="ARBA00023054"/>
    </source>
</evidence>
<protein>
    <recommendedName>
        <fullName evidence="11">rRNA-processing protein</fullName>
    </recommendedName>
</protein>
<keyword evidence="4" id="KW-0690">Ribosome biogenesis</keyword>
<comment type="subcellular location">
    <subcellularLocation>
        <location evidence="2">Nucleus</location>
        <location evidence="2">Nucleolus</location>
    </subcellularLocation>
</comment>
<dbReference type="Pfam" id="PF03879">
    <property type="entry name" value="Cgr1"/>
    <property type="match status" value="1"/>
</dbReference>
<evidence type="ECO:0000256" key="8">
    <source>
        <dbReference type="SAM" id="Coils"/>
    </source>
</evidence>
<comment type="similarity">
    <text evidence="3">Belongs to the CGR1 family.</text>
</comment>
<feature type="coiled-coil region" evidence="8">
    <location>
        <begin position="71"/>
        <end position="123"/>
    </location>
</feature>
<dbReference type="OrthoDB" id="277961at2759"/>
<keyword evidence="5" id="KW-0698">rRNA processing</keyword>
<organism evidence="9 10">
    <name type="scientific">Athelia psychrophila</name>
    <dbReference type="NCBI Taxonomy" id="1759441"/>
    <lineage>
        <taxon>Eukaryota</taxon>
        <taxon>Fungi</taxon>
        <taxon>Dikarya</taxon>
        <taxon>Basidiomycota</taxon>
        <taxon>Agaricomycotina</taxon>
        <taxon>Agaricomycetes</taxon>
        <taxon>Agaricomycetidae</taxon>
        <taxon>Atheliales</taxon>
        <taxon>Atheliaceae</taxon>
        <taxon>Athelia</taxon>
    </lineage>
</organism>
<gene>
    <name evidence="9" type="ORF">FIBSPDRAFT_1051261</name>
</gene>
<dbReference type="EMBL" id="KV417678">
    <property type="protein sequence ID" value="KZP10530.1"/>
    <property type="molecule type" value="Genomic_DNA"/>
</dbReference>
<evidence type="ECO:0000256" key="5">
    <source>
        <dbReference type="ARBA" id="ARBA00022552"/>
    </source>
</evidence>
<evidence type="ECO:0008006" key="11">
    <source>
        <dbReference type="Google" id="ProtNLM"/>
    </source>
</evidence>
<evidence type="ECO:0000313" key="10">
    <source>
        <dbReference type="Proteomes" id="UP000076532"/>
    </source>
</evidence>
<keyword evidence="10" id="KW-1185">Reference proteome</keyword>
<reference evidence="9 10" key="1">
    <citation type="journal article" date="2016" name="Mol. Biol. Evol.">
        <title>Comparative Genomics of Early-Diverging Mushroom-Forming Fungi Provides Insights into the Origins of Lignocellulose Decay Capabilities.</title>
        <authorList>
            <person name="Nagy L.G."/>
            <person name="Riley R."/>
            <person name="Tritt A."/>
            <person name="Adam C."/>
            <person name="Daum C."/>
            <person name="Floudas D."/>
            <person name="Sun H."/>
            <person name="Yadav J.S."/>
            <person name="Pangilinan J."/>
            <person name="Larsson K.H."/>
            <person name="Matsuura K."/>
            <person name="Barry K."/>
            <person name="Labutti K."/>
            <person name="Kuo R."/>
            <person name="Ohm R.A."/>
            <person name="Bhattacharya S.S."/>
            <person name="Shirouzu T."/>
            <person name="Yoshinaga Y."/>
            <person name="Martin F.M."/>
            <person name="Grigoriev I.V."/>
            <person name="Hibbett D.S."/>
        </authorList>
    </citation>
    <scope>NUCLEOTIDE SEQUENCE [LARGE SCALE GENOMIC DNA]</scope>
    <source>
        <strain evidence="9 10">CBS 109695</strain>
    </source>
</reference>
<name>A0A165ZFG2_9AGAM</name>
<evidence type="ECO:0000256" key="3">
    <source>
        <dbReference type="ARBA" id="ARBA00007869"/>
    </source>
</evidence>
<evidence type="ECO:0000256" key="2">
    <source>
        <dbReference type="ARBA" id="ARBA00004604"/>
    </source>
</evidence>
<evidence type="ECO:0000256" key="4">
    <source>
        <dbReference type="ARBA" id="ARBA00022517"/>
    </source>
</evidence>
<keyword evidence="6 8" id="KW-0175">Coiled coil</keyword>
<comment type="function">
    <text evidence="1">Involved in nucleolar integrity and required for processing of the pre-rRNA for the 60S ribosome subunit.</text>
</comment>
<dbReference type="AlphaFoldDB" id="A0A165ZFG2"/>
<evidence type="ECO:0000256" key="1">
    <source>
        <dbReference type="ARBA" id="ARBA00004090"/>
    </source>
</evidence>
<proteinExistence type="inferred from homology"/>
<dbReference type="InterPro" id="IPR005579">
    <property type="entry name" value="Cgr1-like"/>
</dbReference>
<keyword evidence="7" id="KW-0539">Nucleus</keyword>
<accession>A0A165ZFG2</accession>
<evidence type="ECO:0000313" key="9">
    <source>
        <dbReference type="EMBL" id="KZP10530.1"/>
    </source>
</evidence>
<sequence>MSLTSNIFGGRHFPLPAKAEEPKIEYAPIPIAPTSNGRVSGKSWKGEKTATVRTYLQDGVKSKSWTDRMEKTKKEQAIKQLQAELQAEKQAEFTRKREITLERKKAAEERRRFEEEKAKAETMTSALPINADLDHRWANAKRQDYGAKQAGAKRSTGVII</sequence>
<dbReference type="GO" id="GO:0006364">
    <property type="term" value="P:rRNA processing"/>
    <property type="evidence" value="ECO:0007669"/>
    <property type="project" value="UniProtKB-KW"/>
</dbReference>